<comment type="similarity">
    <text evidence="1">Belongs to the PIGL family.</text>
</comment>
<gene>
    <name evidence="4" type="ORF">EG327_006463</name>
</gene>
<dbReference type="GO" id="GO:0006506">
    <property type="term" value="P:GPI anchor biosynthetic process"/>
    <property type="evidence" value="ECO:0007669"/>
    <property type="project" value="UniProtKB-UniPathway"/>
</dbReference>
<dbReference type="InterPro" id="IPR024078">
    <property type="entry name" value="LmbE-like_dom_sf"/>
</dbReference>
<name>A0A8H3VQG3_VENIN</name>
<dbReference type="AlphaFoldDB" id="A0A8H3VQG3"/>
<dbReference type="PANTHER" id="PTHR12993">
    <property type="entry name" value="N-ACETYLGLUCOSAMINYL-PHOSPHATIDYLINOSITOL DE-N-ACETYLASE-RELATED"/>
    <property type="match status" value="1"/>
</dbReference>
<organism evidence="4 5">
    <name type="scientific">Venturia inaequalis</name>
    <name type="common">Apple scab fungus</name>
    <dbReference type="NCBI Taxonomy" id="5025"/>
    <lineage>
        <taxon>Eukaryota</taxon>
        <taxon>Fungi</taxon>
        <taxon>Dikarya</taxon>
        <taxon>Ascomycota</taxon>
        <taxon>Pezizomycotina</taxon>
        <taxon>Dothideomycetes</taxon>
        <taxon>Pleosporomycetidae</taxon>
        <taxon>Venturiales</taxon>
        <taxon>Venturiaceae</taxon>
        <taxon>Venturia</taxon>
    </lineage>
</organism>
<accession>A0A8H3VQG3</accession>
<protein>
    <recommendedName>
        <fullName evidence="2">N-acetylglucosaminylphosphatidylinositol deacetylase</fullName>
        <ecNumber evidence="2">3.5.1.89</ecNumber>
    </recommendedName>
</protein>
<dbReference type="Gene3D" id="3.40.50.10320">
    <property type="entry name" value="LmbE-like"/>
    <property type="match status" value="1"/>
</dbReference>
<evidence type="ECO:0000313" key="4">
    <source>
        <dbReference type="EMBL" id="KAE9993110.1"/>
    </source>
</evidence>
<evidence type="ECO:0000256" key="1">
    <source>
        <dbReference type="ARBA" id="ARBA00006066"/>
    </source>
</evidence>
<keyword evidence="3" id="KW-0812">Transmembrane</keyword>
<proteinExistence type="inferred from homology"/>
<dbReference type="SUPFAM" id="SSF102588">
    <property type="entry name" value="LmbE-like"/>
    <property type="match status" value="1"/>
</dbReference>
<comment type="caution">
    <text evidence="4">The sequence shown here is derived from an EMBL/GenBank/DDBJ whole genome shotgun (WGS) entry which is preliminary data.</text>
</comment>
<dbReference type="Pfam" id="PF02585">
    <property type="entry name" value="PIG-L"/>
    <property type="match status" value="1"/>
</dbReference>
<dbReference type="Proteomes" id="UP000490939">
    <property type="component" value="Unassembled WGS sequence"/>
</dbReference>
<keyword evidence="5" id="KW-1185">Reference proteome</keyword>
<dbReference type="InterPro" id="IPR003737">
    <property type="entry name" value="GlcNAc_PI_deacetylase-related"/>
</dbReference>
<reference evidence="4 5" key="1">
    <citation type="submission" date="2019-07" db="EMBL/GenBank/DDBJ databases">
        <title>Venturia inaequalis Genome Resource.</title>
        <authorList>
            <person name="Lichtner F.J."/>
        </authorList>
    </citation>
    <scope>NUCLEOTIDE SEQUENCE [LARGE SCALE GENOMIC DNA]</scope>
    <source>
        <strain evidence="4 5">DMI_063113</strain>
    </source>
</reference>
<keyword evidence="3" id="KW-1133">Transmembrane helix</keyword>
<sequence>MEWYNLAVIPVIIFGFWMYTSQMTRSFPTLTGKKIVLLIAHPDDEAMFFAPALLSLSRPELGNHIKILCLSTGDSEGIGEIRRKELMMSGLSLGLRSSEDILVLDDENFPDGPKEWDARQISNLLTQHFSPKMSTLSPKLRPEANIDVLLTFDSHGVSSHPNHKSLYHGAHLYLKTLMSRHSGWECPIALYVLTTTSMLRKYLGIFDIPLTIGQAIFHKKRTGFFPTPLVAVSGVADFRKAQWAMYGAHKSFKPNKSHIPTDHSEYIDRISLQAQNSRPDLRFLQDEFQRQRTAKTSSPSRLAVLEITKDETKHRELGGLHKLEEYWEREPQTSLSRLYMLEDITASLESLQESTKTASASGWPTKSYEKFSKIGASLQEIGHWRCKSTLYHTYMESNVADLTKFHGLIRGKSLYLETTDGEDWKYLLNALEGWKRRTSDDVQATFALLSLLEGQKSVDEAQNSGLLAMLGVIYLPFSLAAGILSMGGDFAACIRFLHRL</sequence>
<dbReference type="UniPathway" id="UPA00196"/>
<dbReference type="PANTHER" id="PTHR12993:SF11">
    <property type="entry name" value="N-ACETYLGLUCOSAMINYL-PHOSPHATIDYLINOSITOL DE-N-ACETYLASE"/>
    <property type="match status" value="1"/>
</dbReference>
<dbReference type="EMBL" id="WNWR01000038">
    <property type="protein sequence ID" value="KAE9993110.1"/>
    <property type="molecule type" value="Genomic_DNA"/>
</dbReference>
<evidence type="ECO:0000256" key="3">
    <source>
        <dbReference type="SAM" id="Phobius"/>
    </source>
</evidence>
<dbReference type="EC" id="3.5.1.89" evidence="2"/>
<evidence type="ECO:0000256" key="2">
    <source>
        <dbReference type="ARBA" id="ARBA00012176"/>
    </source>
</evidence>
<dbReference type="GO" id="GO:0000225">
    <property type="term" value="F:N-acetylglucosaminylphosphatidylinositol deacetylase activity"/>
    <property type="evidence" value="ECO:0007669"/>
    <property type="project" value="UniProtKB-EC"/>
</dbReference>
<keyword evidence="3" id="KW-0472">Membrane</keyword>
<feature type="transmembrane region" description="Helical" evidence="3">
    <location>
        <begin position="466"/>
        <end position="497"/>
    </location>
</feature>
<evidence type="ECO:0000313" key="5">
    <source>
        <dbReference type="Proteomes" id="UP000490939"/>
    </source>
</evidence>
<dbReference type="GO" id="GO:0005783">
    <property type="term" value="C:endoplasmic reticulum"/>
    <property type="evidence" value="ECO:0007669"/>
    <property type="project" value="TreeGrafter"/>
</dbReference>
<dbReference type="GO" id="GO:0016020">
    <property type="term" value="C:membrane"/>
    <property type="evidence" value="ECO:0007669"/>
    <property type="project" value="GOC"/>
</dbReference>